<organism evidence="2 3">
    <name type="scientific">Portunus trituberculatus</name>
    <name type="common">Swimming crab</name>
    <name type="synonym">Neptunus trituberculatus</name>
    <dbReference type="NCBI Taxonomy" id="210409"/>
    <lineage>
        <taxon>Eukaryota</taxon>
        <taxon>Metazoa</taxon>
        <taxon>Ecdysozoa</taxon>
        <taxon>Arthropoda</taxon>
        <taxon>Crustacea</taxon>
        <taxon>Multicrustacea</taxon>
        <taxon>Malacostraca</taxon>
        <taxon>Eumalacostraca</taxon>
        <taxon>Eucarida</taxon>
        <taxon>Decapoda</taxon>
        <taxon>Pleocyemata</taxon>
        <taxon>Brachyura</taxon>
        <taxon>Eubrachyura</taxon>
        <taxon>Portunoidea</taxon>
        <taxon>Portunidae</taxon>
        <taxon>Portuninae</taxon>
        <taxon>Portunus</taxon>
    </lineage>
</organism>
<evidence type="ECO:0000313" key="2">
    <source>
        <dbReference type="EMBL" id="MPC73439.1"/>
    </source>
</evidence>
<keyword evidence="3" id="KW-1185">Reference proteome</keyword>
<dbReference type="AlphaFoldDB" id="A0A5B7HUK1"/>
<accession>A0A5B7HUK1</accession>
<protein>
    <submittedName>
        <fullName evidence="2">Uncharacterized protein</fullName>
    </submittedName>
</protein>
<dbReference type="Proteomes" id="UP000324222">
    <property type="component" value="Unassembled WGS sequence"/>
</dbReference>
<sequence length="32" mass="3603">MKERRPRVTVRRGSITGSAVPKFVPRRLGTGH</sequence>
<evidence type="ECO:0000256" key="1">
    <source>
        <dbReference type="SAM" id="MobiDB-lite"/>
    </source>
</evidence>
<dbReference type="EMBL" id="VSRR010036806">
    <property type="protein sequence ID" value="MPC73439.1"/>
    <property type="molecule type" value="Genomic_DNA"/>
</dbReference>
<evidence type="ECO:0000313" key="3">
    <source>
        <dbReference type="Proteomes" id="UP000324222"/>
    </source>
</evidence>
<feature type="compositionally biased region" description="Basic residues" evidence="1">
    <location>
        <begin position="1"/>
        <end position="10"/>
    </location>
</feature>
<reference evidence="2 3" key="1">
    <citation type="submission" date="2019-05" db="EMBL/GenBank/DDBJ databases">
        <title>Another draft genome of Portunus trituberculatus and its Hox gene families provides insights of decapod evolution.</title>
        <authorList>
            <person name="Jeong J.-H."/>
            <person name="Song I."/>
            <person name="Kim S."/>
            <person name="Choi T."/>
            <person name="Kim D."/>
            <person name="Ryu S."/>
            <person name="Kim W."/>
        </authorList>
    </citation>
    <scope>NUCLEOTIDE SEQUENCE [LARGE SCALE GENOMIC DNA]</scope>
    <source>
        <tissue evidence="2">Muscle</tissue>
    </source>
</reference>
<proteinExistence type="predicted"/>
<comment type="caution">
    <text evidence="2">The sequence shown here is derived from an EMBL/GenBank/DDBJ whole genome shotgun (WGS) entry which is preliminary data.</text>
</comment>
<name>A0A5B7HUK1_PORTR</name>
<gene>
    <name evidence="2" type="ORF">E2C01_067768</name>
</gene>
<feature type="region of interest" description="Disordered" evidence="1">
    <location>
        <begin position="1"/>
        <end position="32"/>
    </location>
</feature>